<proteinExistence type="predicted"/>
<feature type="domain" description="PAZ" evidence="1">
    <location>
        <begin position="1"/>
        <end position="125"/>
    </location>
</feature>
<dbReference type="CDD" id="cd02846">
    <property type="entry name" value="PAZ_argonaute_like"/>
    <property type="match status" value="1"/>
</dbReference>
<dbReference type="Gene3D" id="2.170.260.10">
    <property type="entry name" value="paz domain"/>
    <property type="match status" value="1"/>
</dbReference>
<organism evidence="2 3">
    <name type="scientific">Globodera rostochiensis</name>
    <name type="common">Golden nematode worm</name>
    <name type="synonym">Heterodera rostochiensis</name>
    <dbReference type="NCBI Taxonomy" id="31243"/>
    <lineage>
        <taxon>Eukaryota</taxon>
        <taxon>Metazoa</taxon>
        <taxon>Ecdysozoa</taxon>
        <taxon>Nematoda</taxon>
        <taxon>Chromadorea</taxon>
        <taxon>Rhabditida</taxon>
        <taxon>Tylenchina</taxon>
        <taxon>Tylenchomorpha</taxon>
        <taxon>Tylenchoidea</taxon>
        <taxon>Heteroderidae</taxon>
        <taxon>Heteroderinae</taxon>
        <taxon>Globodera</taxon>
    </lineage>
</organism>
<accession>A0A914I0X0</accession>
<reference evidence="3" key="1">
    <citation type="submission" date="2022-11" db="UniProtKB">
        <authorList>
            <consortium name="WormBaseParasite"/>
        </authorList>
    </citation>
    <scope>IDENTIFICATION</scope>
</reference>
<keyword evidence="2" id="KW-1185">Reference proteome</keyword>
<name>A0A914I0X0_GLORO</name>
<evidence type="ECO:0000259" key="1">
    <source>
        <dbReference type="PROSITE" id="PS50821"/>
    </source>
</evidence>
<evidence type="ECO:0000313" key="2">
    <source>
        <dbReference type="Proteomes" id="UP000887572"/>
    </source>
</evidence>
<protein>
    <submittedName>
        <fullName evidence="3">PAZ domain-containing protein</fullName>
    </submittedName>
</protein>
<evidence type="ECO:0000313" key="3">
    <source>
        <dbReference type="WBParaSite" id="Gr19_v10_g6468.t1"/>
    </source>
</evidence>
<dbReference type="AlphaFoldDB" id="A0A914I0X0"/>
<dbReference type="Pfam" id="PF02170">
    <property type="entry name" value="PAZ"/>
    <property type="match status" value="1"/>
</dbReference>
<dbReference type="Proteomes" id="UP000887572">
    <property type="component" value="Unplaced"/>
</dbReference>
<sequence length="223" mass="25338">MLSELSQFLSCPPHCIGDRLARDRGERESVLKELIHKKMRTLYTDRNGFQQTFFCAGLTEEGADTLLAYGRLRKPFNVCVAAYFFCRHKIVLKYPHLPCVIKKNFFDASRDSSKFYPIELLTLVNEPERVDIMQPMFCPNSEDDPIPVLLPRCTPPPPPPGMPPEAWINSSELRFVDTSTPPPPTDGGQILHCSSPTCLPKSEDDDDDDECGLWFVSSRCKHF</sequence>
<dbReference type="WBParaSite" id="Gr19_v10_g6468.t1">
    <property type="protein sequence ID" value="Gr19_v10_g6468.t1"/>
    <property type="gene ID" value="Gr19_v10_g6468"/>
</dbReference>
<dbReference type="InterPro" id="IPR003100">
    <property type="entry name" value="PAZ_dom"/>
</dbReference>
<dbReference type="InterPro" id="IPR036085">
    <property type="entry name" value="PAZ_dom_sf"/>
</dbReference>
<dbReference type="PROSITE" id="PS50821">
    <property type="entry name" value="PAZ"/>
    <property type="match status" value="1"/>
</dbReference>
<dbReference type="GO" id="GO:0003723">
    <property type="term" value="F:RNA binding"/>
    <property type="evidence" value="ECO:0007669"/>
    <property type="project" value="InterPro"/>
</dbReference>
<dbReference type="SUPFAM" id="SSF101690">
    <property type="entry name" value="PAZ domain"/>
    <property type="match status" value="1"/>
</dbReference>